<feature type="region of interest" description="Disordered" evidence="1">
    <location>
        <begin position="1"/>
        <end position="23"/>
    </location>
</feature>
<dbReference type="EMBL" id="LXQA010096073">
    <property type="protein sequence ID" value="MCI15347.1"/>
    <property type="molecule type" value="Genomic_DNA"/>
</dbReference>
<name>A0A392PUK9_9FABA</name>
<dbReference type="AlphaFoldDB" id="A0A392PUK9"/>
<dbReference type="Proteomes" id="UP000265520">
    <property type="component" value="Unassembled WGS sequence"/>
</dbReference>
<feature type="region of interest" description="Disordered" evidence="1">
    <location>
        <begin position="71"/>
        <end position="103"/>
    </location>
</feature>
<feature type="region of interest" description="Disordered" evidence="1">
    <location>
        <begin position="135"/>
        <end position="160"/>
    </location>
</feature>
<accession>A0A392PUK9</accession>
<sequence>TGELAHKEGELSVNPKVHSGDCMADSHETRSLLHGDKVLEPIVNAAEHDISLQHVTKQTIDAEVSRCSQELPACSSQGGSPRKTVASDSVPIRRKRNLSCPPGGGRSIISGPWSLEWLNDHNHGDACIIFSSKKKLNKNSRPHGEHSNESSKVPKKKRAGGVLRHTMQSLKKVARLPCKDRKEVLKILKRQVRKRSGQSRVGRPLEVVNHATSASGSSLGSVNKDWEHWVALHG</sequence>
<feature type="non-terminal residue" evidence="2">
    <location>
        <position position="234"/>
    </location>
</feature>
<comment type="caution">
    <text evidence="2">The sequence shown here is derived from an EMBL/GenBank/DDBJ whole genome shotgun (WGS) entry which is preliminary data.</text>
</comment>
<proteinExistence type="predicted"/>
<evidence type="ECO:0000256" key="1">
    <source>
        <dbReference type="SAM" id="MobiDB-lite"/>
    </source>
</evidence>
<evidence type="ECO:0000313" key="2">
    <source>
        <dbReference type="EMBL" id="MCI15347.1"/>
    </source>
</evidence>
<organism evidence="2 3">
    <name type="scientific">Trifolium medium</name>
    <dbReference type="NCBI Taxonomy" id="97028"/>
    <lineage>
        <taxon>Eukaryota</taxon>
        <taxon>Viridiplantae</taxon>
        <taxon>Streptophyta</taxon>
        <taxon>Embryophyta</taxon>
        <taxon>Tracheophyta</taxon>
        <taxon>Spermatophyta</taxon>
        <taxon>Magnoliopsida</taxon>
        <taxon>eudicotyledons</taxon>
        <taxon>Gunneridae</taxon>
        <taxon>Pentapetalae</taxon>
        <taxon>rosids</taxon>
        <taxon>fabids</taxon>
        <taxon>Fabales</taxon>
        <taxon>Fabaceae</taxon>
        <taxon>Papilionoideae</taxon>
        <taxon>50 kb inversion clade</taxon>
        <taxon>NPAAA clade</taxon>
        <taxon>Hologalegina</taxon>
        <taxon>IRL clade</taxon>
        <taxon>Trifolieae</taxon>
        <taxon>Trifolium</taxon>
    </lineage>
</organism>
<protein>
    <submittedName>
        <fullName evidence="2">DUF4283 domain protein</fullName>
    </submittedName>
</protein>
<reference evidence="2 3" key="1">
    <citation type="journal article" date="2018" name="Front. Plant Sci.">
        <title>Red Clover (Trifolium pratense) and Zigzag Clover (T. medium) - A Picture of Genomic Similarities and Differences.</title>
        <authorList>
            <person name="Dluhosova J."/>
            <person name="Istvanek J."/>
            <person name="Nedelnik J."/>
            <person name="Repkova J."/>
        </authorList>
    </citation>
    <scope>NUCLEOTIDE SEQUENCE [LARGE SCALE GENOMIC DNA]</scope>
    <source>
        <strain evidence="3">cv. 10/8</strain>
        <tissue evidence="2">Leaf</tissue>
    </source>
</reference>
<keyword evidence="3" id="KW-1185">Reference proteome</keyword>
<feature type="compositionally biased region" description="Basic and acidic residues" evidence="1">
    <location>
        <begin position="1"/>
        <end position="10"/>
    </location>
</feature>
<evidence type="ECO:0000313" key="3">
    <source>
        <dbReference type="Proteomes" id="UP000265520"/>
    </source>
</evidence>
<feature type="non-terminal residue" evidence="2">
    <location>
        <position position="1"/>
    </location>
</feature>